<proteinExistence type="predicted"/>
<evidence type="ECO:0000259" key="2">
    <source>
        <dbReference type="Pfam" id="PF16130"/>
    </source>
</evidence>
<sequence>MKCRYQLMSLIFLSVASIPIAAESVDLDFSNQMETTNVSTGFGPSYDGPIMRFLNVGTHDGKTIDAKVTSSIFGAATFLYHTPNYKEGAGEPEGDIGFLYQTTAPGAAGLIYKFEFFDGTAGLSATFSVPYTIPEFDMIGYDIDGEPVQSEQVRVFKSEGFFSYQTGTAAASLTAEESVDGLSVLFSGPGTNFSETNTSGAVKFTYKNTSAITLQFETVTASNSYLPNPIFSAFDGNWELSGFTDPVTSSNSSDFGDAPNEYNTLQASNGAEHAISSSLYLGSNIDADDDGQPSLGSTGDDLDIDGNDDDGITLLTNLEIGLDALINVSVFGEGYLQAWADWDMNGSFDEDEQIITNYAVSNGLQVIPIRVGDDAVVGQAQTRFRVSSSPNIPSSGYVGDGEVEDYVFNVTDLGTTIQHSGFYTAAFEDNWPEVGDFDVNDVVAYYRTTIIIKDDKVLRFDINGNITAYGASYGNGLGWKLEGFTESEVNLQLSRVMRNGATRANISPFTGEEKDYADVPAGQDLVVVASLNLRNDIPINPECLFHRTNPTCGAALEAEQMTFSISLPFNVGDEPSVSSVMPLGGYDPFIFGPGEGLYHGSSFSSPPGKELEIHTADFPPTTRGTLVSDYYGIAQDDSDPAIGKYYRTSENLPWGILISVPWNHPSEYVDISHAYPDFAEWATSGGTDKQTWYLDPDATKTWTTADDQ</sequence>
<dbReference type="AlphaFoldDB" id="A0A553JKU4"/>
<organism evidence="4 5">
    <name type="scientific">Shewanella hanedai</name>
    <name type="common">Alteromonas hanedai</name>
    <dbReference type="NCBI Taxonomy" id="25"/>
    <lineage>
        <taxon>Bacteria</taxon>
        <taxon>Pseudomonadati</taxon>
        <taxon>Pseudomonadota</taxon>
        <taxon>Gammaproteobacteria</taxon>
        <taxon>Alteromonadales</taxon>
        <taxon>Shewanellaceae</taxon>
        <taxon>Shewanella</taxon>
    </lineage>
</organism>
<evidence type="ECO:0000259" key="3">
    <source>
        <dbReference type="Pfam" id="PF20009"/>
    </source>
</evidence>
<dbReference type="Pfam" id="PF16130">
    <property type="entry name" value="DUF4842"/>
    <property type="match status" value="1"/>
</dbReference>
<evidence type="ECO:0000256" key="1">
    <source>
        <dbReference type="SAM" id="SignalP"/>
    </source>
</evidence>
<dbReference type="Pfam" id="PF20009">
    <property type="entry name" value="GEVED"/>
    <property type="match status" value="1"/>
</dbReference>
<dbReference type="NCBIfam" id="TIGR04456">
    <property type="entry name" value="LruC_dom"/>
    <property type="match status" value="1"/>
</dbReference>
<dbReference type="OrthoDB" id="1204817at2"/>
<feature type="domain" description="DUF4842" evidence="2">
    <location>
        <begin position="455"/>
        <end position="693"/>
    </location>
</feature>
<gene>
    <name evidence="4" type="ORF">FN961_17560</name>
</gene>
<dbReference type="InterPro" id="IPR045474">
    <property type="entry name" value="GEVED"/>
</dbReference>
<dbReference type="RefSeq" id="WP_144041482.1">
    <property type="nucleotide sequence ID" value="NZ_BMPL01000043.1"/>
</dbReference>
<dbReference type="InterPro" id="IPR032295">
    <property type="entry name" value="DUF4842"/>
</dbReference>
<reference evidence="5" key="1">
    <citation type="submission" date="2019-07" db="EMBL/GenBank/DDBJ databases">
        <title>Shewanella sp. YLB-08 draft genomic sequence.</title>
        <authorList>
            <person name="Yu L."/>
        </authorList>
    </citation>
    <scope>NUCLEOTIDE SEQUENCE [LARGE SCALE GENOMIC DNA]</scope>
    <source>
        <strain evidence="5">JCM 20706</strain>
    </source>
</reference>
<protein>
    <submittedName>
        <fullName evidence="4">LruC domain-containing protein</fullName>
    </submittedName>
</protein>
<name>A0A553JKU4_SHEHA</name>
<keyword evidence="5" id="KW-1185">Reference proteome</keyword>
<dbReference type="EMBL" id="VKGK01000023">
    <property type="protein sequence ID" value="TRY13075.1"/>
    <property type="molecule type" value="Genomic_DNA"/>
</dbReference>
<feature type="chain" id="PRO_5021985895" evidence="1">
    <location>
        <begin position="22"/>
        <end position="708"/>
    </location>
</feature>
<dbReference type="Proteomes" id="UP000318126">
    <property type="component" value="Unassembled WGS sequence"/>
</dbReference>
<dbReference type="InterPro" id="IPR031025">
    <property type="entry name" value="LruC_dom"/>
</dbReference>
<feature type="domain" description="GEVED" evidence="3">
    <location>
        <begin position="335"/>
        <end position="409"/>
    </location>
</feature>
<comment type="caution">
    <text evidence="4">The sequence shown here is derived from an EMBL/GenBank/DDBJ whole genome shotgun (WGS) entry which is preliminary data.</text>
</comment>
<evidence type="ECO:0000313" key="5">
    <source>
        <dbReference type="Proteomes" id="UP000318126"/>
    </source>
</evidence>
<evidence type="ECO:0000313" key="4">
    <source>
        <dbReference type="EMBL" id="TRY13075.1"/>
    </source>
</evidence>
<accession>A0A553JKU4</accession>
<keyword evidence="1" id="KW-0732">Signal</keyword>
<feature type="signal peptide" evidence="1">
    <location>
        <begin position="1"/>
        <end position="21"/>
    </location>
</feature>